<comment type="caution">
    <text evidence="1">The sequence shown here is derived from an EMBL/GenBank/DDBJ whole genome shotgun (WGS) entry which is preliminary data.</text>
</comment>
<dbReference type="AlphaFoldDB" id="A0A7K0KI21"/>
<accession>A0A7K0KI21</accession>
<dbReference type="RefSeq" id="WP_154535176.1">
    <property type="nucleotide sequence ID" value="NZ_VUNG01000043.1"/>
</dbReference>
<organism evidence="1 2">
    <name type="scientific">Hallella mizrahii</name>
    <dbReference type="NCBI Taxonomy" id="2606637"/>
    <lineage>
        <taxon>Bacteria</taxon>
        <taxon>Pseudomonadati</taxon>
        <taxon>Bacteroidota</taxon>
        <taxon>Bacteroidia</taxon>
        <taxon>Bacteroidales</taxon>
        <taxon>Prevotellaceae</taxon>
        <taxon>Hallella</taxon>
    </lineage>
</organism>
<dbReference type="EMBL" id="VUNG01000043">
    <property type="protein sequence ID" value="MST85591.1"/>
    <property type="molecule type" value="Genomic_DNA"/>
</dbReference>
<protein>
    <submittedName>
        <fullName evidence="1">Uncharacterized protein</fullName>
    </submittedName>
</protein>
<proteinExistence type="predicted"/>
<name>A0A7K0KI21_9BACT</name>
<evidence type="ECO:0000313" key="1">
    <source>
        <dbReference type="EMBL" id="MST85591.1"/>
    </source>
</evidence>
<evidence type="ECO:0000313" key="2">
    <source>
        <dbReference type="Proteomes" id="UP000438914"/>
    </source>
</evidence>
<sequence>MTADNNRKFDQLELNSDVFAFQAVESHIDLKRMIGDAASTFHVPVLHHNIEPDDEEKGRTILMVKGKSTQGLDCILLKSGVFTLRIPEFASEEDVRLCYTLLRDAKTQCESLVIHQNDDNTIADLSDDAERETFFYRLDNMAKVIEQQDDHIGIEGVNHLFHIFPTYIKQQQPYAKPKAWAYKAYEDFASVEWDYEDYPSVDPAKIIDPSGEEYSARFVSNMKCFVGVCQKIVLCESDGAKITDAEDFFKATSGNAYIHRLDFAQFTLDPMSDEDWKQLMDRVPGDYLTHPKTYILRWNPTISSFKLEHYRKACAYHDGFSMNWSIYEWEKAKKGDRFYMERLGDDGRGIVFRGQFTSDPYLGEDWAGTNKKRYYVDIDCFDASPADGQPQITVEELKSILPEINWDKGHSGQLLTEGQAQKLEELWDSKMEA</sequence>
<keyword evidence="2" id="KW-1185">Reference proteome</keyword>
<dbReference type="Proteomes" id="UP000438914">
    <property type="component" value="Unassembled WGS sequence"/>
</dbReference>
<gene>
    <name evidence="1" type="ORF">FYJ73_13095</name>
</gene>
<reference evidence="1 2" key="1">
    <citation type="submission" date="2019-08" db="EMBL/GenBank/DDBJ databases">
        <title>In-depth cultivation of the pig gut microbiome towards novel bacterial diversity and tailored functional studies.</title>
        <authorList>
            <person name="Wylensek D."/>
            <person name="Hitch T.C.A."/>
            <person name="Clavel T."/>
        </authorList>
    </citation>
    <scope>NUCLEOTIDE SEQUENCE [LARGE SCALE GENOMIC DNA]</scope>
    <source>
        <strain evidence="1 2">LKV-178-WT-2A</strain>
    </source>
</reference>